<evidence type="ECO:0000256" key="4">
    <source>
        <dbReference type="ARBA" id="ARBA00022692"/>
    </source>
</evidence>
<dbReference type="Proteomes" id="UP001164390">
    <property type="component" value="Chromosome"/>
</dbReference>
<feature type="transmembrane region" description="Helical" evidence="8">
    <location>
        <begin position="318"/>
        <end position="340"/>
    </location>
</feature>
<dbReference type="Pfam" id="PF02687">
    <property type="entry name" value="FtsX"/>
    <property type="match status" value="1"/>
</dbReference>
<evidence type="ECO:0000256" key="7">
    <source>
        <dbReference type="ARBA" id="ARBA00038076"/>
    </source>
</evidence>
<feature type="domain" description="MacB-like periplasmic core" evidence="10">
    <location>
        <begin position="19"/>
        <end position="195"/>
    </location>
</feature>
<accession>A0AA46TIY8</accession>
<proteinExistence type="inferred from homology"/>
<dbReference type="Pfam" id="PF12704">
    <property type="entry name" value="MacB_PCD"/>
    <property type="match status" value="1"/>
</dbReference>
<evidence type="ECO:0000256" key="8">
    <source>
        <dbReference type="SAM" id="Phobius"/>
    </source>
</evidence>
<reference evidence="11" key="1">
    <citation type="submission" date="2022-01" db="EMBL/GenBank/DDBJ databases">
        <title>Nocardioidaceae gen. sp. A5X3R13.</title>
        <authorList>
            <person name="Lopez Marin M.A."/>
            <person name="Uhlik O."/>
        </authorList>
    </citation>
    <scope>NUCLEOTIDE SEQUENCE</scope>
    <source>
        <strain evidence="11">A5X3R13</strain>
    </source>
</reference>
<evidence type="ECO:0000259" key="9">
    <source>
        <dbReference type="Pfam" id="PF02687"/>
    </source>
</evidence>
<keyword evidence="12" id="KW-1185">Reference proteome</keyword>
<dbReference type="RefSeq" id="WP_271634542.1">
    <property type="nucleotide sequence ID" value="NZ_CP094970.1"/>
</dbReference>
<evidence type="ECO:0000256" key="6">
    <source>
        <dbReference type="ARBA" id="ARBA00023136"/>
    </source>
</evidence>
<feature type="domain" description="ABC3 transporter permease C-terminal" evidence="9">
    <location>
        <begin position="233"/>
        <end position="342"/>
    </location>
</feature>
<evidence type="ECO:0000256" key="5">
    <source>
        <dbReference type="ARBA" id="ARBA00022989"/>
    </source>
</evidence>
<comment type="similarity">
    <text evidence="7">Belongs to the ABC-4 integral membrane protein family.</text>
</comment>
<keyword evidence="6 8" id="KW-0472">Membrane</keyword>
<evidence type="ECO:0000256" key="2">
    <source>
        <dbReference type="ARBA" id="ARBA00022448"/>
    </source>
</evidence>
<keyword evidence="4 8" id="KW-0812">Transmembrane</keyword>
<evidence type="ECO:0000256" key="1">
    <source>
        <dbReference type="ARBA" id="ARBA00004651"/>
    </source>
</evidence>
<name>A0AA46TIY8_9ACTN</name>
<dbReference type="InterPro" id="IPR025857">
    <property type="entry name" value="MacB_PCD"/>
</dbReference>
<dbReference type="EMBL" id="CP094970">
    <property type="protein sequence ID" value="UYM05717.1"/>
    <property type="molecule type" value="Genomic_DNA"/>
</dbReference>
<sequence>MFIAWRDIRFARGRFLLVSTIVVLMTVLVGFISGLTRGLAQENTSAVEALGADRIVFSDAGGDPSYADSTIGDRQAERWEKTSGVSGVDPIGISTTQSSAGDRQETVAAFGIRPQMSGPDVPTVPDKPATVVLSEPAADALGVGTGERVKIAGDSYEVASISGEARFSHLPVVWVPISSWRSNIAAAPAHATVLAVSTDGSVGADPDGTVSTTTEESFAAIGSYASENGSLTMMTAMLYAISALVVGAFFVVWTLQRVGDLAVLKALGATTSSLVRGTLGQALIVVAVGVSIGIAVVAAMGAVISGSVPFVLDVSTTVVPGLILTVLGLIGAAASVRIVTSSDPLQALNRAA</sequence>
<comment type="subcellular location">
    <subcellularLocation>
        <location evidence="1">Cell membrane</location>
        <topology evidence="1">Multi-pass membrane protein</topology>
    </subcellularLocation>
</comment>
<dbReference type="InterPro" id="IPR051125">
    <property type="entry name" value="ABC-4/HrtB_transporter"/>
</dbReference>
<feature type="transmembrane region" description="Helical" evidence="8">
    <location>
        <begin position="236"/>
        <end position="255"/>
    </location>
</feature>
<organism evidence="11 12">
    <name type="scientific">Solicola gregarius</name>
    <dbReference type="NCBI Taxonomy" id="2908642"/>
    <lineage>
        <taxon>Bacteria</taxon>
        <taxon>Bacillati</taxon>
        <taxon>Actinomycetota</taxon>
        <taxon>Actinomycetes</taxon>
        <taxon>Propionibacteriales</taxon>
        <taxon>Nocardioidaceae</taxon>
        <taxon>Solicola</taxon>
    </lineage>
</organism>
<evidence type="ECO:0000313" key="12">
    <source>
        <dbReference type="Proteomes" id="UP001164390"/>
    </source>
</evidence>
<feature type="transmembrane region" description="Helical" evidence="8">
    <location>
        <begin position="15"/>
        <end position="35"/>
    </location>
</feature>
<protein>
    <submittedName>
        <fullName evidence="11">ABC transporter permease</fullName>
    </submittedName>
</protein>
<keyword evidence="3" id="KW-1003">Cell membrane</keyword>
<evidence type="ECO:0000256" key="3">
    <source>
        <dbReference type="ARBA" id="ARBA00022475"/>
    </source>
</evidence>
<gene>
    <name evidence="11" type="ORF">L0C25_01155</name>
</gene>
<dbReference type="PANTHER" id="PTHR43738">
    <property type="entry name" value="ABC TRANSPORTER, MEMBRANE PROTEIN"/>
    <property type="match status" value="1"/>
</dbReference>
<evidence type="ECO:0000313" key="11">
    <source>
        <dbReference type="EMBL" id="UYM05717.1"/>
    </source>
</evidence>
<dbReference type="InterPro" id="IPR003838">
    <property type="entry name" value="ABC3_permease_C"/>
</dbReference>
<dbReference type="GO" id="GO:0005886">
    <property type="term" value="C:plasma membrane"/>
    <property type="evidence" value="ECO:0007669"/>
    <property type="project" value="UniProtKB-SubCell"/>
</dbReference>
<dbReference type="PANTHER" id="PTHR43738:SF1">
    <property type="entry name" value="HEMIN TRANSPORT SYSTEM PERMEASE PROTEIN HRTB-RELATED"/>
    <property type="match status" value="1"/>
</dbReference>
<keyword evidence="5 8" id="KW-1133">Transmembrane helix</keyword>
<dbReference type="KEGG" id="sgrg:L0C25_01155"/>
<keyword evidence="2" id="KW-0813">Transport</keyword>
<dbReference type="AlphaFoldDB" id="A0AA46TIY8"/>
<feature type="transmembrane region" description="Helical" evidence="8">
    <location>
        <begin position="282"/>
        <end position="312"/>
    </location>
</feature>
<evidence type="ECO:0000259" key="10">
    <source>
        <dbReference type="Pfam" id="PF12704"/>
    </source>
</evidence>